<keyword evidence="14" id="KW-1185">Reference proteome</keyword>
<keyword evidence="6 11" id="KW-0812">Transmembrane</keyword>
<dbReference type="InterPro" id="IPR037682">
    <property type="entry name" value="TonB_C"/>
</dbReference>
<dbReference type="InterPro" id="IPR051045">
    <property type="entry name" value="TonB-dependent_transducer"/>
</dbReference>
<dbReference type="SUPFAM" id="SSF74653">
    <property type="entry name" value="TolA/TonB C-terminal domain"/>
    <property type="match status" value="1"/>
</dbReference>
<dbReference type="PROSITE" id="PS52015">
    <property type="entry name" value="TONB_CTD"/>
    <property type="match status" value="1"/>
</dbReference>
<dbReference type="InterPro" id="IPR006260">
    <property type="entry name" value="TonB/TolA_C"/>
</dbReference>
<keyword evidence="4" id="KW-1003">Cell membrane</keyword>
<evidence type="ECO:0000313" key="14">
    <source>
        <dbReference type="Proteomes" id="UP001339883"/>
    </source>
</evidence>
<keyword evidence="9 11" id="KW-0472">Membrane</keyword>
<keyword evidence="5" id="KW-0997">Cell inner membrane</keyword>
<evidence type="ECO:0000256" key="3">
    <source>
        <dbReference type="ARBA" id="ARBA00022448"/>
    </source>
</evidence>
<feature type="coiled-coil region" evidence="10">
    <location>
        <begin position="145"/>
        <end position="172"/>
    </location>
</feature>
<evidence type="ECO:0000259" key="12">
    <source>
        <dbReference type="PROSITE" id="PS52015"/>
    </source>
</evidence>
<dbReference type="RefSeq" id="WP_195771013.1">
    <property type="nucleotide sequence ID" value="NZ_VTDN01000004.1"/>
</dbReference>
<keyword evidence="7" id="KW-0653">Protein transport</keyword>
<evidence type="ECO:0000256" key="4">
    <source>
        <dbReference type="ARBA" id="ARBA00022475"/>
    </source>
</evidence>
<evidence type="ECO:0000256" key="5">
    <source>
        <dbReference type="ARBA" id="ARBA00022519"/>
    </source>
</evidence>
<evidence type="ECO:0000313" key="13">
    <source>
        <dbReference type="EMBL" id="MEB5476565.1"/>
    </source>
</evidence>
<evidence type="ECO:0000256" key="8">
    <source>
        <dbReference type="ARBA" id="ARBA00022989"/>
    </source>
</evidence>
<organism evidence="13 14">
    <name type="scientific">Acinetobacter pollinis</name>
    <dbReference type="NCBI Taxonomy" id="2605270"/>
    <lineage>
        <taxon>Bacteria</taxon>
        <taxon>Pseudomonadati</taxon>
        <taxon>Pseudomonadota</taxon>
        <taxon>Gammaproteobacteria</taxon>
        <taxon>Moraxellales</taxon>
        <taxon>Moraxellaceae</taxon>
        <taxon>Acinetobacter</taxon>
    </lineage>
</organism>
<dbReference type="Pfam" id="PF03544">
    <property type="entry name" value="TonB_C"/>
    <property type="match status" value="1"/>
</dbReference>
<evidence type="ECO:0000256" key="9">
    <source>
        <dbReference type="ARBA" id="ARBA00023136"/>
    </source>
</evidence>
<name>A0ABU6DRT5_9GAMM</name>
<dbReference type="PANTHER" id="PTHR33446">
    <property type="entry name" value="PROTEIN TONB-RELATED"/>
    <property type="match status" value="1"/>
</dbReference>
<keyword evidence="3" id="KW-0813">Transport</keyword>
<reference evidence="13 14" key="1">
    <citation type="submission" date="2019-08" db="EMBL/GenBank/DDBJ databases">
        <title>Five species of Acinetobacter isolated from floral nectar and animal pollinators.</title>
        <authorList>
            <person name="Hendry T.A."/>
        </authorList>
    </citation>
    <scope>NUCLEOTIDE SEQUENCE [LARGE SCALE GENOMIC DNA]</scope>
    <source>
        <strain evidence="13 14">MD18.27</strain>
    </source>
</reference>
<keyword evidence="8 11" id="KW-1133">Transmembrane helix</keyword>
<proteinExistence type="inferred from homology"/>
<evidence type="ECO:0000256" key="7">
    <source>
        <dbReference type="ARBA" id="ARBA00022927"/>
    </source>
</evidence>
<evidence type="ECO:0000256" key="10">
    <source>
        <dbReference type="SAM" id="Coils"/>
    </source>
</evidence>
<feature type="domain" description="TonB C-terminal" evidence="12">
    <location>
        <begin position="189"/>
        <end position="286"/>
    </location>
</feature>
<dbReference type="Proteomes" id="UP001339883">
    <property type="component" value="Unassembled WGS sequence"/>
</dbReference>
<comment type="similarity">
    <text evidence="2">Belongs to the TonB family.</text>
</comment>
<dbReference type="Gene3D" id="3.30.1150.10">
    <property type="match status" value="1"/>
</dbReference>
<dbReference type="EMBL" id="VTDN01000004">
    <property type="protein sequence ID" value="MEB5476565.1"/>
    <property type="molecule type" value="Genomic_DNA"/>
</dbReference>
<dbReference type="PANTHER" id="PTHR33446:SF2">
    <property type="entry name" value="PROTEIN TONB"/>
    <property type="match status" value="1"/>
</dbReference>
<keyword evidence="10" id="KW-0175">Coiled coil</keyword>
<evidence type="ECO:0000256" key="1">
    <source>
        <dbReference type="ARBA" id="ARBA00004383"/>
    </source>
</evidence>
<evidence type="ECO:0000256" key="2">
    <source>
        <dbReference type="ARBA" id="ARBA00006555"/>
    </source>
</evidence>
<accession>A0ABU6DRT5</accession>
<evidence type="ECO:0000256" key="11">
    <source>
        <dbReference type="SAM" id="Phobius"/>
    </source>
</evidence>
<dbReference type="NCBIfam" id="TIGR01352">
    <property type="entry name" value="tonB_Cterm"/>
    <property type="match status" value="1"/>
</dbReference>
<comment type="subcellular location">
    <subcellularLocation>
        <location evidence="1">Cell inner membrane</location>
        <topology evidence="1">Single-pass membrane protein</topology>
        <orientation evidence="1">Periplasmic side</orientation>
    </subcellularLocation>
</comment>
<evidence type="ECO:0000256" key="6">
    <source>
        <dbReference type="ARBA" id="ARBA00022692"/>
    </source>
</evidence>
<gene>
    <name evidence="13" type="ORF">I2F25_05805</name>
</gene>
<comment type="caution">
    <text evidence="13">The sequence shown here is derived from an EMBL/GenBank/DDBJ whole genome shotgun (WGS) entry which is preliminary data.</text>
</comment>
<sequence length="288" mass="32926">MGQYIRYISLGKDKVLAFSAVAAILLHIGLLLISFRMPEYHNNISQDITVVLNPTHQKLTESDFLAENSQEGSGQLKEKKKISSIVPPIEDTQSAGQAQVSKDNFLQQESVSETQERMLVTTLSWRKQVESREQMTARDHFESRQAEKETMIKSLEAQYLQEQQEYAKLKHTKTVDSIEAKQDITAKYLEQFREKVELFGNRDYPQAAKQRGLSGDVRLMVVLEPDGQVKAIHLLESSGFKVLDEAAKKSVRRGAPFGKFYSKMNMLSELRIIRTWRFHTGETEVKAQ</sequence>
<feature type="transmembrane region" description="Helical" evidence="11">
    <location>
        <begin position="15"/>
        <end position="35"/>
    </location>
</feature>
<protein>
    <submittedName>
        <fullName evidence="13">Energy transducer TonB</fullName>
    </submittedName>
</protein>